<dbReference type="Proteomes" id="UP000538147">
    <property type="component" value="Unassembled WGS sequence"/>
</dbReference>
<keyword evidence="2 5" id="KW-0238">DNA-binding</keyword>
<keyword evidence="1" id="KW-0805">Transcription regulation</keyword>
<dbReference type="AlphaFoldDB" id="A0A841L189"/>
<dbReference type="Pfam" id="PF03472">
    <property type="entry name" value="Autoind_bind"/>
    <property type="match status" value="1"/>
</dbReference>
<gene>
    <name evidence="5" type="ORF">FHS79_000333</name>
</gene>
<evidence type="ECO:0000256" key="3">
    <source>
        <dbReference type="ARBA" id="ARBA00023163"/>
    </source>
</evidence>
<evidence type="ECO:0000256" key="1">
    <source>
        <dbReference type="ARBA" id="ARBA00023015"/>
    </source>
</evidence>
<dbReference type="InterPro" id="IPR036388">
    <property type="entry name" value="WH-like_DNA-bd_sf"/>
</dbReference>
<evidence type="ECO:0000256" key="2">
    <source>
        <dbReference type="ARBA" id="ARBA00023125"/>
    </source>
</evidence>
<evidence type="ECO:0000259" key="4">
    <source>
        <dbReference type="PROSITE" id="PS50043"/>
    </source>
</evidence>
<protein>
    <submittedName>
        <fullName evidence="5">DNA-binding CsgD family transcriptional regulator</fullName>
    </submittedName>
</protein>
<dbReference type="InterPro" id="IPR000792">
    <property type="entry name" value="Tscrpt_reg_LuxR_C"/>
</dbReference>
<dbReference type="InterPro" id="IPR005143">
    <property type="entry name" value="TF_LuxR_autoind-bd_dom"/>
</dbReference>
<dbReference type="SMART" id="SM00421">
    <property type="entry name" value="HTH_LUXR"/>
    <property type="match status" value="1"/>
</dbReference>
<organism evidence="5 6">
    <name type="scientific">Polymorphobacter multimanifer</name>
    <dbReference type="NCBI Taxonomy" id="1070431"/>
    <lineage>
        <taxon>Bacteria</taxon>
        <taxon>Pseudomonadati</taxon>
        <taxon>Pseudomonadota</taxon>
        <taxon>Alphaproteobacteria</taxon>
        <taxon>Sphingomonadales</taxon>
        <taxon>Sphingosinicellaceae</taxon>
        <taxon>Polymorphobacter</taxon>
    </lineage>
</organism>
<dbReference type="GO" id="GO:0003677">
    <property type="term" value="F:DNA binding"/>
    <property type="evidence" value="ECO:0007669"/>
    <property type="project" value="UniProtKB-KW"/>
</dbReference>
<dbReference type="SUPFAM" id="SSF46894">
    <property type="entry name" value="C-terminal effector domain of the bipartite response regulators"/>
    <property type="match status" value="1"/>
</dbReference>
<dbReference type="InterPro" id="IPR036693">
    <property type="entry name" value="TF_LuxR_autoind-bd_dom_sf"/>
</dbReference>
<accession>A0A841L189</accession>
<proteinExistence type="predicted"/>
<feature type="domain" description="HTH luxR-type" evidence="4">
    <location>
        <begin position="198"/>
        <end position="263"/>
    </location>
</feature>
<dbReference type="PROSITE" id="PS50043">
    <property type="entry name" value="HTH_LUXR_2"/>
    <property type="match status" value="1"/>
</dbReference>
<dbReference type="Pfam" id="PF00196">
    <property type="entry name" value="GerE"/>
    <property type="match status" value="1"/>
</dbReference>
<name>A0A841L189_9SPHN</name>
<dbReference type="Gene3D" id="1.10.10.10">
    <property type="entry name" value="Winged helix-like DNA-binding domain superfamily/Winged helix DNA-binding domain"/>
    <property type="match status" value="1"/>
</dbReference>
<dbReference type="Gene3D" id="3.30.450.80">
    <property type="entry name" value="Transcription factor LuxR-like, autoinducer-binding domain"/>
    <property type="match status" value="1"/>
</dbReference>
<dbReference type="InterPro" id="IPR016032">
    <property type="entry name" value="Sig_transdc_resp-reg_C-effctor"/>
</dbReference>
<dbReference type="PANTHER" id="PTHR44688:SF16">
    <property type="entry name" value="DNA-BINDING TRANSCRIPTIONAL ACTIVATOR DEVR_DOSR"/>
    <property type="match status" value="1"/>
</dbReference>
<evidence type="ECO:0000313" key="6">
    <source>
        <dbReference type="Proteomes" id="UP000538147"/>
    </source>
</evidence>
<keyword evidence="6" id="KW-1185">Reference proteome</keyword>
<sequence length="269" mass="29808">MASATTIANELGQRLDAVTVTSLADIGRAAEALRDITADLADLRIAAWDNIASKQPMCDAEGRVLAASVFGWCPDTECWWTDSRLALSSPLPRACRYESDPFWANAQGFHTRQPNRYLDQISLHDFEKRALTRAAIVAPVHLPFGQIGIVNFNSRDPARDDLSAEYESHGDLLSLLAQRFVAGYAKANRTRPNHGRHNLPSDCQLTKREVECLRWASFGKTDREISLILSRSHATVRFHIQNAGEKLHAVNRSQTIFKAAQLGFLGVAA</sequence>
<keyword evidence="3" id="KW-0804">Transcription</keyword>
<dbReference type="RefSeq" id="WP_184194390.1">
    <property type="nucleotide sequence ID" value="NZ_BMOX01000010.1"/>
</dbReference>
<evidence type="ECO:0000313" key="5">
    <source>
        <dbReference type="EMBL" id="MBB6226180.1"/>
    </source>
</evidence>
<dbReference type="GO" id="GO:0006355">
    <property type="term" value="P:regulation of DNA-templated transcription"/>
    <property type="evidence" value="ECO:0007669"/>
    <property type="project" value="InterPro"/>
</dbReference>
<comment type="caution">
    <text evidence="5">The sequence shown here is derived from an EMBL/GenBank/DDBJ whole genome shotgun (WGS) entry which is preliminary data.</text>
</comment>
<dbReference type="PRINTS" id="PR00038">
    <property type="entry name" value="HTHLUXR"/>
</dbReference>
<dbReference type="EMBL" id="JACIIV010000002">
    <property type="protein sequence ID" value="MBB6226180.1"/>
    <property type="molecule type" value="Genomic_DNA"/>
</dbReference>
<dbReference type="CDD" id="cd06170">
    <property type="entry name" value="LuxR_C_like"/>
    <property type="match status" value="1"/>
</dbReference>
<reference evidence="5 6" key="1">
    <citation type="submission" date="2020-08" db="EMBL/GenBank/DDBJ databases">
        <title>Genomic Encyclopedia of Type Strains, Phase IV (KMG-IV): sequencing the most valuable type-strain genomes for metagenomic binning, comparative biology and taxonomic classification.</title>
        <authorList>
            <person name="Goeker M."/>
        </authorList>
    </citation>
    <scope>NUCLEOTIDE SEQUENCE [LARGE SCALE GENOMIC DNA]</scope>
    <source>
        <strain evidence="5 6">DSM 102189</strain>
    </source>
</reference>
<dbReference type="PANTHER" id="PTHR44688">
    <property type="entry name" value="DNA-BINDING TRANSCRIPTIONAL ACTIVATOR DEVR_DOSR"/>
    <property type="match status" value="1"/>
</dbReference>